<sequence length="209" mass="21644">MPTTRHGVAGPALPRASQPPVARPERPHEEQSATPGTAATAAVGVGERGGARCRGRPPASPRTARLRPAKLGGRRSTRDRGGAGRAVRGQAELEAGLRRATELEAAAAAGGSLGGREGGRGRRGGTAWRGGSARGTRTRRAPPRRPWPRRCAMAASTFAAPWPPPPLPRHGRLRSRSGSGRRGHGSGEGREGEEGGGTPERERGEGGRS</sequence>
<proteinExistence type="predicted"/>
<dbReference type="Proteomes" id="UP000823388">
    <property type="component" value="Chromosome 7N"/>
</dbReference>
<feature type="compositionally biased region" description="Low complexity" evidence="1">
    <location>
        <begin position="125"/>
        <end position="135"/>
    </location>
</feature>
<evidence type="ECO:0000313" key="3">
    <source>
        <dbReference type="Proteomes" id="UP000823388"/>
    </source>
</evidence>
<feature type="compositionally biased region" description="Low complexity" evidence="1">
    <location>
        <begin position="33"/>
        <end position="45"/>
    </location>
</feature>
<dbReference type="EMBL" id="CM029050">
    <property type="protein sequence ID" value="KAG2569387.1"/>
    <property type="molecule type" value="Genomic_DNA"/>
</dbReference>
<evidence type="ECO:0000256" key="1">
    <source>
        <dbReference type="SAM" id="MobiDB-lite"/>
    </source>
</evidence>
<dbReference type="AlphaFoldDB" id="A0A8T0Q3A3"/>
<keyword evidence="3" id="KW-1185">Reference proteome</keyword>
<feature type="compositionally biased region" description="Basic and acidic residues" evidence="1">
    <location>
        <begin position="185"/>
        <end position="209"/>
    </location>
</feature>
<reference evidence="2" key="1">
    <citation type="submission" date="2020-05" db="EMBL/GenBank/DDBJ databases">
        <title>WGS assembly of Panicum virgatum.</title>
        <authorList>
            <person name="Lovell J.T."/>
            <person name="Jenkins J."/>
            <person name="Shu S."/>
            <person name="Juenger T.E."/>
            <person name="Schmutz J."/>
        </authorList>
    </citation>
    <scope>NUCLEOTIDE SEQUENCE</scope>
    <source>
        <strain evidence="2">AP13</strain>
    </source>
</reference>
<feature type="compositionally biased region" description="Basic residues" evidence="1">
    <location>
        <begin position="169"/>
        <end position="184"/>
    </location>
</feature>
<gene>
    <name evidence="2" type="ORF">PVAP13_7NG206710</name>
</gene>
<evidence type="ECO:0000313" key="2">
    <source>
        <dbReference type="EMBL" id="KAG2569387.1"/>
    </source>
</evidence>
<organism evidence="2 3">
    <name type="scientific">Panicum virgatum</name>
    <name type="common">Blackwell switchgrass</name>
    <dbReference type="NCBI Taxonomy" id="38727"/>
    <lineage>
        <taxon>Eukaryota</taxon>
        <taxon>Viridiplantae</taxon>
        <taxon>Streptophyta</taxon>
        <taxon>Embryophyta</taxon>
        <taxon>Tracheophyta</taxon>
        <taxon>Spermatophyta</taxon>
        <taxon>Magnoliopsida</taxon>
        <taxon>Liliopsida</taxon>
        <taxon>Poales</taxon>
        <taxon>Poaceae</taxon>
        <taxon>PACMAD clade</taxon>
        <taxon>Panicoideae</taxon>
        <taxon>Panicodae</taxon>
        <taxon>Paniceae</taxon>
        <taxon>Panicinae</taxon>
        <taxon>Panicum</taxon>
        <taxon>Panicum sect. Hiantes</taxon>
    </lineage>
</organism>
<protein>
    <submittedName>
        <fullName evidence="2">Uncharacterized protein</fullName>
    </submittedName>
</protein>
<name>A0A8T0Q3A3_PANVG</name>
<accession>A0A8T0Q3A3</accession>
<feature type="compositionally biased region" description="Basic residues" evidence="1">
    <location>
        <begin position="136"/>
        <end position="148"/>
    </location>
</feature>
<feature type="region of interest" description="Disordered" evidence="1">
    <location>
        <begin position="107"/>
        <end position="209"/>
    </location>
</feature>
<feature type="compositionally biased region" description="Basic residues" evidence="1">
    <location>
        <begin position="64"/>
        <end position="75"/>
    </location>
</feature>
<comment type="caution">
    <text evidence="2">The sequence shown here is derived from an EMBL/GenBank/DDBJ whole genome shotgun (WGS) entry which is preliminary data.</text>
</comment>
<feature type="region of interest" description="Disordered" evidence="1">
    <location>
        <begin position="1"/>
        <end position="91"/>
    </location>
</feature>